<evidence type="ECO:0000313" key="2">
    <source>
        <dbReference type="EMBL" id="NMG45548.1"/>
    </source>
</evidence>
<evidence type="ECO:0000256" key="1">
    <source>
        <dbReference type="SAM" id="Phobius"/>
    </source>
</evidence>
<reference evidence="2 3" key="1">
    <citation type="submission" date="2019-12" db="EMBL/GenBank/DDBJ databases">
        <title>Comparative genomics gives insights into the taxonomy of the Azoarcus-Aromatoleum group and reveals separate origins of nif in the plant-associated Azoarcus and non-plant-associated Aromatoleum sub-groups.</title>
        <authorList>
            <person name="Lafos M."/>
            <person name="Maluk M."/>
            <person name="Batista M."/>
            <person name="Junghare M."/>
            <person name="Carmona M."/>
            <person name="Faoro H."/>
            <person name="Cruz L.M."/>
            <person name="Battistoni F."/>
            <person name="De Souza E."/>
            <person name="Pedrosa F."/>
            <person name="Chen W.-M."/>
            <person name="Poole P.S."/>
            <person name="Dixon R.A."/>
            <person name="James E.K."/>
        </authorList>
    </citation>
    <scope>NUCLEOTIDE SEQUENCE [LARGE SCALE GENOMIC DNA]</scope>
    <source>
        <strain evidence="2 3">Td21</strain>
    </source>
</reference>
<keyword evidence="3" id="KW-1185">Reference proteome</keyword>
<protein>
    <submittedName>
        <fullName evidence="2">Uncharacterized protein</fullName>
    </submittedName>
</protein>
<keyword evidence="1" id="KW-0472">Membrane</keyword>
<dbReference type="RefSeq" id="WP_169257387.1">
    <property type="nucleotide sequence ID" value="NZ_WTVN01000032.1"/>
</dbReference>
<dbReference type="Proteomes" id="UP000623795">
    <property type="component" value="Unassembled WGS sequence"/>
</dbReference>
<proteinExistence type="predicted"/>
<comment type="caution">
    <text evidence="2">The sequence shown here is derived from an EMBL/GenBank/DDBJ whole genome shotgun (WGS) entry which is preliminary data.</text>
</comment>
<accession>A0ABX1Q2F7</accession>
<organism evidence="2 3">
    <name type="scientific">Aromatoleum toluvorans</name>
    <dbReference type="NCBI Taxonomy" id="92002"/>
    <lineage>
        <taxon>Bacteria</taxon>
        <taxon>Pseudomonadati</taxon>
        <taxon>Pseudomonadota</taxon>
        <taxon>Betaproteobacteria</taxon>
        <taxon>Rhodocyclales</taxon>
        <taxon>Rhodocyclaceae</taxon>
        <taxon>Aromatoleum</taxon>
    </lineage>
</organism>
<keyword evidence="1" id="KW-1133">Transmembrane helix</keyword>
<evidence type="ECO:0000313" key="3">
    <source>
        <dbReference type="Proteomes" id="UP000623795"/>
    </source>
</evidence>
<dbReference type="EMBL" id="WTVN01000032">
    <property type="protein sequence ID" value="NMG45548.1"/>
    <property type="molecule type" value="Genomic_DNA"/>
</dbReference>
<gene>
    <name evidence="2" type="ORF">GPA22_17680</name>
</gene>
<keyword evidence="1" id="KW-0812">Transmembrane</keyword>
<name>A0ABX1Q2F7_9RHOO</name>
<feature type="transmembrane region" description="Helical" evidence="1">
    <location>
        <begin position="50"/>
        <end position="68"/>
    </location>
</feature>
<sequence length="80" mass="8156">MICVQVDAGGALVAVDPQPAEVSACALVVTSGADVLNSPFAFTPEQGSQIGGAILGVWALGYVFRILVRALSIGDKPEEV</sequence>